<evidence type="ECO:0000256" key="1">
    <source>
        <dbReference type="SAM" id="MobiDB-lite"/>
    </source>
</evidence>
<proteinExistence type="predicted"/>
<organism evidence="3 4">
    <name type="scientific">Flammeovirga pectinis</name>
    <dbReference type="NCBI Taxonomy" id="2494373"/>
    <lineage>
        <taxon>Bacteria</taxon>
        <taxon>Pseudomonadati</taxon>
        <taxon>Bacteroidota</taxon>
        <taxon>Cytophagia</taxon>
        <taxon>Cytophagales</taxon>
        <taxon>Flammeovirgaceae</taxon>
        <taxon>Flammeovirga</taxon>
    </lineage>
</organism>
<name>A0A3Q9FM62_9BACT</name>
<evidence type="ECO:0000313" key="3">
    <source>
        <dbReference type="EMBL" id="AZQ61841.1"/>
    </source>
</evidence>
<keyword evidence="2" id="KW-0732">Signal</keyword>
<evidence type="ECO:0000313" key="4">
    <source>
        <dbReference type="Proteomes" id="UP000267268"/>
    </source>
</evidence>
<dbReference type="Proteomes" id="UP000267268">
    <property type="component" value="Chromosome 1"/>
</dbReference>
<protein>
    <recommendedName>
        <fullName evidence="5">Outer membrane protein beta-barrel domain-containing protein</fullName>
    </recommendedName>
</protein>
<dbReference type="RefSeq" id="WP_126612753.1">
    <property type="nucleotide sequence ID" value="NZ_CP034562.1"/>
</dbReference>
<sequence>MKSLRLNLSLILAFLMLGMTINVNAQSNKDDDENRNSSSSNHSSKKRSSSGAGNYSGVHNLNVGLASYWNHGGTGIQVDYEFHLAKDFTVAPSLSYASHIHQNHNNDDWRHSTIGLGARFRWYADRVLNITHPKWDVFASGDIGFAINSYKYVGNGNHSEDYNGSTSSPLWIGLGIGGKYHFNDKIGLQVILGSGAQIGIHVAL</sequence>
<feature type="signal peptide" evidence="2">
    <location>
        <begin position="1"/>
        <end position="25"/>
    </location>
</feature>
<feature type="chain" id="PRO_5018621481" description="Outer membrane protein beta-barrel domain-containing protein" evidence="2">
    <location>
        <begin position="26"/>
        <end position="204"/>
    </location>
</feature>
<keyword evidence="4" id="KW-1185">Reference proteome</keyword>
<reference evidence="3 4" key="1">
    <citation type="submission" date="2018-12" db="EMBL/GenBank/DDBJ databases">
        <title>Flammeovirga pectinis sp. nov., isolated from the gut of the Korean scallop, Patinopecten yessoensis.</title>
        <authorList>
            <person name="Bae J.-W."/>
            <person name="Jeong Y.-S."/>
            <person name="Kang W."/>
        </authorList>
    </citation>
    <scope>NUCLEOTIDE SEQUENCE [LARGE SCALE GENOMIC DNA]</scope>
    <source>
        <strain evidence="3 4">L12M1</strain>
    </source>
</reference>
<feature type="region of interest" description="Disordered" evidence="1">
    <location>
        <begin position="26"/>
        <end position="53"/>
    </location>
</feature>
<gene>
    <name evidence="3" type="ORF">EI427_06195</name>
</gene>
<evidence type="ECO:0008006" key="5">
    <source>
        <dbReference type="Google" id="ProtNLM"/>
    </source>
</evidence>
<accession>A0A3Q9FM62</accession>
<dbReference type="EMBL" id="CP034562">
    <property type="protein sequence ID" value="AZQ61841.1"/>
    <property type="molecule type" value="Genomic_DNA"/>
</dbReference>
<dbReference type="KEGG" id="fll:EI427_06195"/>
<dbReference type="AlphaFoldDB" id="A0A3Q9FM62"/>
<dbReference type="OrthoDB" id="1118003at2"/>
<evidence type="ECO:0000256" key="2">
    <source>
        <dbReference type="SAM" id="SignalP"/>
    </source>
</evidence>